<proteinExistence type="predicted"/>
<gene>
    <name evidence="2" type="ORF">PHET_11969</name>
</gene>
<dbReference type="Proteomes" id="UP000748531">
    <property type="component" value="Unassembled WGS sequence"/>
</dbReference>
<dbReference type="OrthoDB" id="690928at2759"/>
<comment type="caution">
    <text evidence="2">The sequence shown here is derived from an EMBL/GenBank/DDBJ whole genome shotgun (WGS) entry which is preliminary data.</text>
</comment>
<keyword evidence="1" id="KW-1133">Transmembrane helix</keyword>
<evidence type="ECO:0000256" key="1">
    <source>
        <dbReference type="SAM" id="Phobius"/>
    </source>
</evidence>
<keyword evidence="1" id="KW-0812">Transmembrane</keyword>
<accession>A0A8J4WD85</accession>
<protein>
    <submittedName>
        <fullName evidence="2">Uncharacterized protein</fullName>
    </submittedName>
</protein>
<name>A0A8J4WD85_9TREM</name>
<evidence type="ECO:0000313" key="2">
    <source>
        <dbReference type="EMBL" id="KAF5395556.1"/>
    </source>
</evidence>
<keyword evidence="1" id="KW-0472">Membrane</keyword>
<feature type="transmembrane region" description="Helical" evidence="1">
    <location>
        <begin position="37"/>
        <end position="56"/>
    </location>
</feature>
<reference evidence="2" key="1">
    <citation type="submission" date="2019-05" db="EMBL/GenBank/DDBJ databases">
        <title>Annotation for the trematode Paragonimus heterotremus.</title>
        <authorList>
            <person name="Choi Y.-J."/>
        </authorList>
    </citation>
    <scope>NUCLEOTIDE SEQUENCE</scope>
    <source>
        <strain evidence="2">LC</strain>
    </source>
</reference>
<evidence type="ECO:0000313" key="3">
    <source>
        <dbReference type="Proteomes" id="UP000748531"/>
    </source>
</evidence>
<sequence>MILFHTSISNRKMVDIQNYEFQIPTPASNPGPLAERAMYGFIVYIVSYVCFGKKVFLFL</sequence>
<dbReference type="AlphaFoldDB" id="A0A8J4WD85"/>
<dbReference type="EMBL" id="LUCH01011772">
    <property type="protein sequence ID" value="KAF5395556.1"/>
    <property type="molecule type" value="Genomic_DNA"/>
</dbReference>
<keyword evidence="3" id="KW-1185">Reference proteome</keyword>
<organism evidence="2 3">
    <name type="scientific">Paragonimus heterotremus</name>
    <dbReference type="NCBI Taxonomy" id="100268"/>
    <lineage>
        <taxon>Eukaryota</taxon>
        <taxon>Metazoa</taxon>
        <taxon>Spiralia</taxon>
        <taxon>Lophotrochozoa</taxon>
        <taxon>Platyhelminthes</taxon>
        <taxon>Trematoda</taxon>
        <taxon>Digenea</taxon>
        <taxon>Plagiorchiida</taxon>
        <taxon>Troglotremata</taxon>
        <taxon>Troglotrematidae</taxon>
        <taxon>Paragonimus</taxon>
    </lineage>
</organism>